<feature type="compositionally biased region" description="Low complexity" evidence="1">
    <location>
        <begin position="299"/>
        <end position="323"/>
    </location>
</feature>
<dbReference type="Gene3D" id="1.10.472.10">
    <property type="entry name" value="Cyclin-like"/>
    <property type="match status" value="1"/>
</dbReference>
<evidence type="ECO:0000313" key="3">
    <source>
        <dbReference type="EMBL" id="CAL1705777.1"/>
    </source>
</evidence>
<dbReference type="PANTHER" id="PTHR15615">
    <property type="match status" value="1"/>
</dbReference>
<name>A0ABP1DGL4_9APHY</name>
<feature type="domain" description="Cyclin N-terminal" evidence="2">
    <location>
        <begin position="71"/>
        <end position="164"/>
    </location>
</feature>
<sequence>MIDSYTPVHTASLIDPSLHSPAMLQLLETEMSRSLIEYVVECIVDTVHYAMGRPSSSRGRSHTRLNEHVKFTQFVTDVLRKAEVKVPVILVMLVYIDRAKPHLQIALEQWAYERVFLGALILANKYTNDSTLKNVHWALCTGVFGKRDIGRIEREFLDVLDFELGFNEDDILSHHAPIMSLSNPNHHTRTPATAVLSPLRSSSPESHWSSDSSDMESISTDESSSPRTPEMVMEVDAASFVPTSSKEELSPADHAHLASAPSKSKAESASVHSHTSHQRLSSALQILRSFPMLPHFHHTSTTSSASSSATSSSSSLGSTSSSSSSFSIPFRGCKPAHFAAPALRTTSVSV</sequence>
<protein>
    <recommendedName>
        <fullName evidence="2">Cyclin N-terminal domain-containing protein</fullName>
    </recommendedName>
</protein>
<evidence type="ECO:0000313" key="4">
    <source>
        <dbReference type="Proteomes" id="UP001497453"/>
    </source>
</evidence>
<accession>A0ABP1DGL4</accession>
<gene>
    <name evidence="3" type="ORF">GFSPODELE1_LOCUS5579</name>
</gene>
<feature type="compositionally biased region" description="Basic and acidic residues" evidence="1">
    <location>
        <begin position="245"/>
        <end position="256"/>
    </location>
</feature>
<dbReference type="Pfam" id="PF00134">
    <property type="entry name" value="Cyclin_N"/>
    <property type="match status" value="1"/>
</dbReference>
<evidence type="ECO:0000256" key="1">
    <source>
        <dbReference type="SAM" id="MobiDB-lite"/>
    </source>
</evidence>
<feature type="compositionally biased region" description="Low complexity" evidence="1">
    <location>
        <begin position="258"/>
        <end position="270"/>
    </location>
</feature>
<reference evidence="4" key="1">
    <citation type="submission" date="2024-04" db="EMBL/GenBank/DDBJ databases">
        <authorList>
            <person name="Shaw F."/>
            <person name="Minotto A."/>
        </authorList>
    </citation>
    <scope>NUCLEOTIDE SEQUENCE [LARGE SCALE GENOMIC DNA]</scope>
</reference>
<proteinExistence type="predicted"/>
<feature type="region of interest" description="Disordered" evidence="1">
    <location>
        <begin position="298"/>
        <end position="323"/>
    </location>
</feature>
<dbReference type="InterPro" id="IPR036915">
    <property type="entry name" value="Cyclin-like_sf"/>
</dbReference>
<dbReference type="InterPro" id="IPR006671">
    <property type="entry name" value="Cyclin_N"/>
</dbReference>
<dbReference type="CDD" id="cd20557">
    <property type="entry name" value="CYCLIN_ScPCL1-like"/>
    <property type="match status" value="1"/>
</dbReference>
<feature type="compositionally biased region" description="Low complexity" evidence="1">
    <location>
        <begin position="197"/>
        <end position="226"/>
    </location>
</feature>
<keyword evidence="4" id="KW-1185">Reference proteome</keyword>
<dbReference type="Proteomes" id="UP001497453">
    <property type="component" value="Chromosome 3"/>
</dbReference>
<feature type="region of interest" description="Disordered" evidence="1">
    <location>
        <begin position="196"/>
        <end position="229"/>
    </location>
</feature>
<dbReference type="PANTHER" id="PTHR15615:SF10">
    <property type="entry name" value="PHO85 CYCLIN-2-RELATED"/>
    <property type="match status" value="1"/>
</dbReference>
<evidence type="ECO:0000259" key="2">
    <source>
        <dbReference type="Pfam" id="PF00134"/>
    </source>
</evidence>
<dbReference type="InterPro" id="IPR013922">
    <property type="entry name" value="Cyclin_PHO80-like"/>
</dbReference>
<dbReference type="SUPFAM" id="SSF47954">
    <property type="entry name" value="Cyclin-like"/>
    <property type="match status" value="1"/>
</dbReference>
<organism evidence="3 4">
    <name type="scientific">Somion occarium</name>
    <dbReference type="NCBI Taxonomy" id="3059160"/>
    <lineage>
        <taxon>Eukaryota</taxon>
        <taxon>Fungi</taxon>
        <taxon>Dikarya</taxon>
        <taxon>Basidiomycota</taxon>
        <taxon>Agaricomycotina</taxon>
        <taxon>Agaricomycetes</taxon>
        <taxon>Polyporales</taxon>
        <taxon>Cerrenaceae</taxon>
        <taxon>Somion</taxon>
    </lineage>
</organism>
<feature type="region of interest" description="Disordered" evidence="1">
    <location>
        <begin position="241"/>
        <end position="280"/>
    </location>
</feature>
<dbReference type="EMBL" id="OZ037946">
    <property type="protein sequence ID" value="CAL1705777.1"/>
    <property type="molecule type" value="Genomic_DNA"/>
</dbReference>